<protein>
    <recommendedName>
        <fullName evidence="3">Nucleotide-binding protein ACFSJ3_06350</fullName>
    </recommendedName>
</protein>
<dbReference type="Pfam" id="PF04461">
    <property type="entry name" value="YajQ"/>
    <property type="match status" value="1"/>
</dbReference>
<dbReference type="InterPro" id="IPR035571">
    <property type="entry name" value="UPF0234-like_C"/>
</dbReference>
<dbReference type="InterPro" id="IPR036183">
    <property type="entry name" value="YajQ-like_sf"/>
</dbReference>
<dbReference type="InterPro" id="IPR035570">
    <property type="entry name" value="UPF0234_N"/>
</dbReference>
<dbReference type="InterPro" id="IPR007551">
    <property type="entry name" value="YajQ/Smlt4090-like"/>
</dbReference>
<gene>
    <name evidence="4" type="ORF">ACFSJ3_06350</name>
</gene>
<comment type="caution">
    <text evidence="4">The sequence shown here is derived from an EMBL/GenBank/DDBJ whole genome shotgun (WGS) entry which is preliminary data.</text>
</comment>
<dbReference type="SUPFAM" id="SSF89963">
    <property type="entry name" value="YajQ-like"/>
    <property type="match status" value="2"/>
</dbReference>
<dbReference type="PANTHER" id="PTHR30476:SF0">
    <property type="entry name" value="UPF0234 PROTEIN YAJQ"/>
    <property type="match status" value="1"/>
</dbReference>
<comment type="similarity">
    <text evidence="2 3">Belongs to the YajQ family.</text>
</comment>
<dbReference type="CDD" id="cd11740">
    <property type="entry name" value="YajQ_like"/>
    <property type="match status" value="1"/>
</dbReference>
<evidence type="ECO:0000256" key="2">
    <source>
        <dbReference type="ARBA" id="ARBA00093450"/>
    </source>
</evidence>
<dbReference type="Gene3D" id="3.30.70.860">
    <property type="match status" value="1"/>
</dbReference>
<dbReference type="EMBL" id="JBHUHT010000009">
    <property type="protein sequence ID" value="MFD2095603.1"/>
    <property type="molecule type" value="Genomic_DNA"/>
</dbReference>
<dbReference type="Proteomes" id="UP001597380">
    <property type="component" value="Unassembled WGS sequence"/>
</dbReference>
<accession>A0ABW4XMC4</accession>
<organism evidence="4 5">
    <name type="scientific">Corallincola platygyrae</name>
    <dbReference type="NCBI Taxonomy" id="1193278"/>
    <lineage>
        <taxon>Bacteria</taxon>
        <taxon>Pseudomonadati</taxon>
        <taxon>Pseudomonadota</taxon>
        <taxon>Gammaproteobacteria</taxon>
        <taxon>Alteromonadales</taxon>
        <taxon>Psychromonadaceae</taxon>
        <taxon>Corallincola</taxon>
    </lineage>
</organism>
<keyword evidence="5" id="KW-1185">Reference proteome</keyword>
<dbReference type="HAMAP" id="MF_00632">
    <property type="entry name" value="UPF0234"/>
    <property type="match status" value="1"/>
</dbReference>
<comment type="function">
    <text evidence="3">Nucleotide-binding protein.</text>
</comment>
<dbReference type="NCBIfam" id="NF003819">
    <property type="entry name" value="PRK05412.1"/>
    <property type="match status" value="1"/>
</dbReference>
<sequence length="161" mass="18489">MPSFDIVSEVDAVEVKNSVDNANRELSTRFDFRNVEASFELKELVVTLKAEAEFQLQQMEDILRSAMVKRSVDPKAIKVDEKDIHTGKTFSRNIRFQQGIEQVLSKKIVKMIKDKKMKVQASIQGEKLRVTGKKRDDLQGVMAMLKAAELEQPLQFNNFRD</sequence>
<dbReference type="PANTHER" id="PTHR30476">
    <property type="entry name" value="UPF0234 PROTEIN YAJQ"/>
    <property type="match status" value="1"/>
</dbReference>
<keyword evidence="1 3" id="KW-0547">Nucleotide-binding</keyword>
<evidence type="ECO:0000256" key="1">
    <source>
        <dbReference type="ARBA" id="ARBA00022741"/>
    </source>
</evidence>
<dbReference type="Gene3D" id="3.30.70.990">
    <property type="entry name" value="YajQ-like, domain 2"/>
    <property type="match status" value="1"/>
</dbReference>
<dbReference type="RefSeq" id="WP_345340325.1">
    <property type="nucleotide sequence ID" value="NZ_BAABLI010000014.1"/>
</dbReference>
<reference evidence="5" key="1">
    <citation type="journal article" date="2019" name="Int. J. Syst. Evol. Microbiol.">
        <title>The Global Catalogue of Microorganisms (GCM) 10K type strain sequencing project: providing services to taxonomists for standard genome sequencing and annotation.</title>
        <authorList>
            <consortium name="The Broad Institute Genomics Platform"/>
            <consortium name="The Broad Institute Genome Sequencing Center for Infectious Disease"/>
            <person name="Wu L."/>
            <person name="Ma J."/>
        </authorList>
    </citation>
    <scope>NUCLEOTIDE SEQUENCE [LARGE SCALE GENOMIC DNA]</scope>
    <source>
        <strain evidence="5">CGMCC 1.10992</strain>
    </source>
</reference>
<evidence type="ECO:0000256" key="3">
    <source>
        <dbReference type="HAMAP-Rule" id="MF_00632"/>
    </source>
</evidence>
<evidence type="ECO:0000313" key="5">
    <source>
        <dbReference type="Proteomes" id="UP001597380"/>
    </source>
</evidence>
<proteinExistence type="inferred from homology"/>
<name>A0ABW4XMC4_9GAMM</name>
<evidence type="ECO:0000313" key="4">
    <source>
        <dbReference type="EMBL" id="MFD2095603.1"/>
    </source>
</evidence>